<reference evidence="1" key="3">
    <citation type="submission" date="2023-05" db="EMBL/GenBank/DDBJ databases">
        <authorList>
            <person name="Smith C.H."/>
        </authorList>
    </citation>
    <scope>NUCLEOTIDE SEQUENCE</scope>
    <source>
        <strain evidence="1">CHS0354</strain>
        <tissue evidence="1">Mantle</tissue>
    </source>
</reference>
<dbReference type="Proteomes" id="UP001195483">
    <property type="component" value="Unassembled WGS sequence"/>
</dbReference>
<reference evidence="1" key="2">
    <citation type="journal article" date="2021" name="Genome Biol. Evol.">
        <title>Developing a high-quality reference genome for a parasitic bivalve with doubly uniparental inheritance (Bivalvia: Unionida).</title>
        <authorList>
            <person name="Smith C.H."/>
        </authorList>
    </citation>
    <scope>NUCLEOTIDE SEQUENCE</scope>
    <source>
        <strain evidence="1">CHS0354</strain>
        <tissue evidence="1">Mantle</tissue>
    </source>
</reference>
<accession>A0AAE0SZ60</accession>
<reference evidence="1" key="1">
    <citation type="journal article" date="2021" name="Genome Biol. Evol.">
        <title>A High-Quality Reference Genome for a Parasitic Bivalve with Doubly Uniparental Inheritance (Bivalvia: Unionida).</title>
        <authorList>
            <person name="Smith C.H."/>
        </authorList>
    </citation>
    <scope>NUCLEOTIDE SEQUENCE</scope>
    <source>
        <strain evidence="1">CHS0354</strain>
    </source>
</reference>
<protein>
    <submittedName>
        <fullName evidence="1">Uncharacterized protein</fullName>
    </submittedName>
</protein>
<feature type="non-terminal residue" evidence="1">
    <location>
        <position position="1"/>
    </location>
</feature>
<comment type="caution">
    <text evidence="1">The sequence shown here is derived from an EMBL/GenBank/DDBJ whole genome shotgun (WGS) entry which is preliminary data.</text>
</comment>
<evidence type="ECO:0000313" key="2">
    <source>
        <dbReference type="Proteomes" id="UP001195483"/>
    </source>
</evidence>
<evidence type="ECO:0000313" key="1">
    <source>
        <dbReference type="EMBL" id="KAK3600801.1"/>
    </source>
</evidence>
<dbReference type="AlphaFoldDB" id="A0AAE0SZ60"/>
<name>A0AAE0SZ60_9BIVA</name>
<gene>
    <name evidence="1" type="ORF">CHS0354_020478</name>
</gene>
<keyword evidence="2" id="KW-1185">Reference proteome</keyword>
<dbReference type="EMBL" id="JAEAOA010001246">
    <property type="protein sequence ID" value="KAK3600801.1"/>
    <property type="molecule type" value="Genomic_DNA"/>
</dbReference>
<sequence length="71" mass="8020">QFVTPPVSLVEPVLPRTDVDATLDTPESTRLVQHKNVRIWCHVFLESAKVKKRQIRVNATLDSLGLDRTLA</sequence>
<proteinExistence type="predicted"/>
<organism evidence="1 2">
    <name type="scientific">Potamilus streckersoni</name>
    <dbReference type="NCBI Taxonomy" id="2493646"/>
    <lineage>
        <taxon>Eukaryota</taxon>
        <taxon>Metazoa</taxon>
        <taxon>Spiralia</taxon>
        <taxon>Lophotrochozoa</taxon>
        <taxon>Mollusca</taxon>
        <taxon>Bivalvia</taxon>
        <taxon>Autobranchia</taxon>
        <taxon>Heteroconchia</taxon>
        <taxon>Palaeoheterodonta</taxon>
        <taxon>Unionida</taxon>
        <taxon>Unionoidea</taxon>
        <taxon>Unionidae</taxon>
        <taxon>Ambleminae</taxon>
        <taxon>Lampsilini</taxon>
        <taxon>Potamilus</taxon>
    </lineage>
</organism>